<protein>
    <submittedName>
        <fullName evidence="1">Uncharacterized protein</fullName>
    </submittedName>
</protein>
<evidence type="ECO:0000313" key="2">
    <source>
        <dbReference type="Proteomes" id="UP001198962"/>
    </source>
</evidence>
<accession>A0AAE3APK8</accession>
<keyword evidence="2" id="KW-1185">Reference proteome</keyword>
<reference evidence="1" key="1">
    <citation type="submission" date="2021-10" db="EMBL/GenBank/DDBJ databases">
        <title>Anaerobic single-cell dispensing facilitates the cultivation of human gut bacteria.</title>
        <authorList>
            <person name="Afrizal A."/>
        </authorList>
    </citation>
    <scope>NUCLEOTIDE SEQUENCE</scope>
    <source>
        <strain evidence="1">CLA-AA-H274</strain>
    </source>
</reference>
<dbReference type="EMBL" id="JAJEPU010000038">
    <property type="protein sequence ID" value="MCC2165508.1"/>
    <property type="molecule type" value="Genomic_DNA"/>
</dbReference>
<sequence length="212" mass="24685">MGENYVYMDDDEMMELQDMLDDMLSEESFSMNALDGATVYADPSPDYLLRVLCTPVLDRCFCLTMWGDRSYEHILHDIKDGTYQGLTMDVFEKKRLEWVKEIKNTEDPILRVEKALRYAREVEVWETKKHFLDLVAKDKTTMVCAEVCSNMIKKGYSLTEIAEIVLRTTKADIYGLSLMIKRPLELTQKEYKAVEKEYRKTGEPAVLKKVFG</sequence>
<proteinExistence type="predicted"/>
<name>A0AAE3APK8_9FIRM</name>
<evidence type="ECO:0000313" key="1">
    <source>
        <dbReference type="EMBL" id="MCC2165508.1"/>
    </source>
</evidence>
<dbReference type="RefSeq" id="WP_308451799.1">
    <property type="nucleotide sequence ID" value="NZ_JAJEPU010000038.1"/>
</dbReference>
<dbReference type="AlphaFoldDB" id="A0AAE3APK8"/>
<gene>
    <name evidence="1" type="ORF">LKD32_11605</name>
</gene>
<dbReference type="Proteomes" id="UP001198962">
    <property type="component" value="Unassembled WGS sequence"/>
</dbReference>
<comment type="caution">
    <text evidence="1">The sequence shown here is derived from an EMBL/GenBank/DDBJ whole genome shotgun (WGS) entry which is preliminary data.</text>
</comment>
<organism evidence="1 2">
    <name type="scientific">Brotaphodocola catenula</name>
    <dbReference type="NCBI Taxonomy" id="2885361"/>
    <lineage>
        <taxon>Bacteria</taxon>
        <taxon>Bacillati</taxon>
        <taxon>Bacillota</taxon>
        <taxon>Clostridia</taxon>
        <taxon>Lachnospirales</taxon>
        <taxon>Lachnospiraceae</taxon>
        <taxon>Brotaphodocola</taxon>
    </lineage>
</organism>